<evidence type="ECO:0000256" key="1">
    <source>
        <dbReference type="SAM" id="MobiDB-lite"/>
    </source>
</evidence>
<dbReference type="Proteomes" id="UP000256964">
    <property type="component" value="Unassembled WGS sequence"/>
</dbReference>
<dbReference type="EMBL" id="KZ857445">
    <property type="protein sequence ID" value="RDX44782.1"/>
    <property type="molecule type" value="Genomic_DNA"/>
</dbReference>
<dbReference type="AlphaFoldDB" id="A0A371CWX1"/>
<evidence type="ECO:0000313" key="2">
    <source>
        <dbReference type="EMBL" id="RDX44782.1"/>
    </source>
</evidence>
<organism evidence="2 3">
    <name type="scientific">Lentinus brumalis</name>
    <dbReference type="NCBI Taxonomy" id="2498619"/>
    <lineage>
        <taxon>Eukaryota</taxon>
        <taxon>Fungi</taxon>
        <taxon>Dikarya</taxon>
        <taxon>Basidiomycota</taxon>
        <taxon>Agaricomycotina</taxon>
        <taxon>Agaricomycetes</taxon>
        <taxon>Polyporales</taxon>
        <taxon>Polyporaceae</taxon>
        <taxon>Lentinus</taxon>
    </lineage>
</organism>
<name>A0A371CWX1_9APHY</name>
<gene>
    <name evidence="2" type="ORF">OH76DRAFT_1421155</name>
</gene>
<sequence>MVTRASIGNAPDLVDYCRTHEFVENIYCFCEGLFSVRRAVKMVVPTGGPNLGQPSLRCSGGCSYFVNLQELFGHGNILIHMAIYPEHPQVRKHQGLRDISGSQITPRRTTGLAAFSTPGSDSGTPRPALAASSMIHGTLTSTSSRRTSFLAPAAVISLESDSETEVTPSFSQKPACSSPFPATSSTPALKRKHPDSRPSSHVKRRRTITAPPDAPMGVRPLPPPRRRKSAVERYDAIVISDSECPVVIPPELATMVAEVSSRKDMGKAREEVSYISDSDQERPPAQ</sequence>
<feature type="compositionally biased region" description="Low complexity" evidence="1">
    <location>
        <begin position="174"/>
        <end position="188"/>
    </location>
</feature>
<feature type="compositionally biased region" description="Basic residues" evidence="1">
    <location>
        <begin position="189"/>
        <end position="207"/>
    </location>
</feature>
<reference evidence="2 3" key="1">
    <citation type="journal article" date="2018" name="Biotechnol. Biofuels">
        <title>Integrative visual omics of the white-rot fungus Polyporus brumalis exposes the biotechnological potential of its oxidative enzymes for delignifying raw plant biomass.</title>
        <authorList>
            <person name="Miyauchi S."/>
            <person name="Rancon A."/>
            <person name="Drula E."/>
            <person name="Hage H."/>
            <person name="Chaduli D."/>
            <person name="Favel A."/>
            <person name="Grisel S."/>
            <person name="Henrissat B."/>
            <person name="Herpoel-Gimbert I."/>
            <person name="Ruiz-Duenas F.J."/>
            <person name="Chevret D."/>
            <person name="Hainaut M."/>
            <person name="Lin J."/>
            <person name="Wang M."/>
            <person name="Pangilinan J."/>
            <person name="Lipzen A."/>
            <person name="Lesage-Meessen L."/>
            <person name="Navarro D."/>
            <person name="Riley R."/>
            <person name="Grigoriev I.V."/>
            <person name="Zhou S."/>
            <person name="Raouche S."/>
            <person name="Rosso M.N."/>
        </authorList>
    </citation>
    <scope>NUCLEOTIDE SEQUENCE [LARGE SCALE GENOMIC DNA]</scope>
    <source>
        <strain evidence="2 3">BRFM 1820</strain>
    </source>
</reference>
<dbReference type="OrthoDB" id="2765683at2759"/>
<evidence type="ECO:0000313" key="3">
    <source>
        <dbReference type="Proteomes" id="UP000256964"/>
    </source>
</evidence>
<feature type="region of interest" description="Disordered" evidence="1">
    <location>
        <begin position="161"/>
        <end position="228"/>
    </location>
</feature>
<protein>
    <submittedName>
        <fullName evidence="2">Uncharacterized protein</fullName>
    </submittedName>
</protein>
<feature type="compositionally biased region" description="Basic and acidic residues" evidence="1">
    <location>
        <begin position="260"/>
        <end position="272"/>
    </location>
</feature>
<accession>A0A371CWX1</accession>
<feature type="region of interest" description="Disordered" evidence="1">
    <location>
        <begin position="259"/>
        <end position="286"/>
    </location>
</feature>
<proteinExistence type="predicted"/>
<keyword evidence="3" id="KW-1185">Reference proteome</keyword>